<proteinExistence type="predicted"/>
<keyword evidence="3" id="KW-1185">Reference proteome</keyword>
<gene>
    <name evidence="2" type="ORF">GGQ92_001821</name>
</gene>
<reference evidence="2 3" key="1">
    <citation type="submission" date="2020-08" db="EMBL/GenBank/DDBJ databases">
        <title>Genomic Encyclopedia of Type Strains, Phase IV (KMG-IV): sequencing the most valuable type-strain genomes for metagenomic binning, comparative biology and taxonomic classification.</title>
        <authorList>
            <person name="Goeker M."/>
        </authorList>
    </citation>
    <scope>NUCLEOTIDE SEQUENCE [LARGE SCALE GENOMIC DNA]</scope>
    <source>
        <strain evidence="2 3">DSM 11805</strain>
    </source>
</reference>
<keyword evidence="1" id="KW-0812">Transmembrane</keyword>
<feature type="transmembrane region" description="Helical" evidence="1">
    <location>
        <begin position="7"/>
        <end position="32"/>
    </location>
</feature>
<keyword evidence="1" id="KW-1133">Transmembrane helix</keyword>
<name>A0A841RK02_9BACI</name>
<dbReference type="Proteomes" id="UP000572212">
    <property type="component" value="Unassembled WGS sequence"/>
</dbReference>
<protein>
    <submittedName>
        <fullName evidence="2">Uncharacterized protein</fullName>
    </submittedName>
</protein>
<evidence type="ECO:0000313" key="3">
    <source>
        <dbReference type="Proteomes" id="UP000572212"/>
    </source>
</evidence>
<accession>A0A841RK02</accession>
<evidence type="ECO:0000313" key="2">
    <source>
        <dbReference type="EMBL" id="MBB6513031.1"/>
    </source>
</evidence>
<organism evidence="2 3">
    <name type="scientific">Gracilibacillus halotolerans</name>
    <dbReference type="NCBI Taxonomy" id="74386"/>
    <lineage>
        <taxon>Bacteria</taxon>
        <taxon>Bacillati</taxon>
        <taxon>Bacillota</taxon>
        <taxon>Bacilli</taxon>
        <taxon>Bacillales</taxon>
        <taxon>Bacillaceae</taxon>
        <taxon>Gracilibacillus</taxon>
    </lineage>
</organism>
<dbReference type="RefSeq" id="WP_184247441.1">
    <property type="nucleotide sequence ID" value="NZ_BAAACU010000053.1"/>
</dbReference>
<dbReference type="EMBL" id="JACHON010000007">
    <property type="protein sequence ID" value="MBB6513031.1"/>
    <property type="molecule type" value="Genomic_DNA"/>
</dbReference>
<sequence length="159" mass="17496">MRLFFQIIAGLIGAAAILFSITFLLGAVTALITKSSTPTSIAGLIIGAIILIITPAVIGFILLKWAFTAHKIERRKLNKKERMVLQLAEDRGGRLTLTELAMETPLTLEEAKDLLDEWAIKGYATIKISEKGTLVYHFYDSLTIKEKQDAKGVSSFEQG</sequence>
<feature type="transmembrane region" description="Helical" evidence="1">
    <location>
        <begin position="44"/>
        <end position="67"/>
    </location>
</feature>
<dbReference type="AlphaFoldDB" id="A0A841RK02"/>
<keyword evidence="1" id="KW-0472">Membrane</keyword>
<comment type="caution">
    <text evidence="2">The sequence shown here is derived from an EMBL/GenBank/DDBJ whole genome shotgun (WGS) entry which is preliminary data.</text>
</comment>
<evidence type="ECO:0000256" key="1">
    <source>
        <dbReference type="SAM" id="Phobius"/>
    </source>
</evidence>